<dbReference type="Proteomes" id="UP000800096">
    <property type="component" value="Unassembled WGS sequence"/>
</dbReference>
<name>A0A6A5QJE6_AMPQU</name>
<reference evidence="1" key="1">
    <citation type="journal article" date="2020" name="Stud. Mycol.">
        <title>101 Dothideomycetes genomes: a test case for predicting lifestyles and emergence of pathogens.</title>
        <authorList>
            <person name="Haridas S."/>
            <person name="Albert R."/>
            <person name="Binder M."/>
            <person name="Bloem J."/>
            <person name="Labutti K."/>
            <person name="Salamov A."/>
            <person name="Andreopoulos B."/>
            <person name="Baker S."/>
            <person name="Barry K."/>
            <person name="Bills G."/>
            <person name="Bluhm B."/>
            <person name="Cannon C."/>
            <person name="Castanera R."/>
            <person name="Culley D."/>
            <person name="Daum C."/>
            <person name="Ezra D."/>
            <person name="Gonzalez J."/>
            <person name="Henrissat B."/>
            <person name="Kuo A."/>
            <person name="Liang C."/>
            <person name="Lipzen A."/>
            <person name="Lutzoni F."/>
            <person name="Magnuson J."/>
            <person name="Mondo S."/>
            <person name="Nolan M."/>
            <person name="Ohm R."/>
            <person name="Pangilinan J."/>
            <person name="Park H.-J."/>
            <person name="Ramirez L."/>
            <person name="Alfaro M."/>
            <person name="Sun H."/>
            <person name="Tritt A."/>
            <person name="Yoshinaga Y."/>
            <person name="Zwiers L.-H."/>
            <person name="Turgeon B."/>
            <person name="Goodwin S."/>
            <person name="Spatafora J."/>
            <person name="Crous P."/>
            <person name="Grigoriev I."/>
        </authorList>
    </citation>
    <scope>NUCLEOTIDE SEQUENCE</scope>
    <source>
        <strain evidence="1">HMLAC05119</strain>
    </source>
</reference>
<proteinExistence type="predicted"/>
<accession>A0A6A5QJE6</accession>
<organism evidence="1 2">
    <name type="scientific">Ampelomyces quisqualis</name>
    <name type="common">Powdery mildew agent</name>
    <dbReference type="NCBI Taxonomy" id="50730"/>
    <lineage>
        <taxon>Eukaryota</taxon>
        <taxon>Fungi</taxon>
        <taxon>Dikarya</taxon>
        <taxon>Ascomycota</taxon>
        <taxon>Pezizomycotina</taxon>
        <taxon>Dothideomycetes</taxon>
        <taxon>Pleosporomycetidae</taxon>
        <taxon>Pleosporales</taxon>
        <taxon>Pleosporineae</taxon>
        <taxon>Phaeosphaeriaceae</taxon>
        <taxon>Ampelomyces</taxon>
    </lineage>
</organism>
<dbReference type="AlphaFoldDB" id="A0A6A5QJE6"/>
<sequence>MKSHSGNTSILTLRLVPQREILSAFRVSMKKAFDHLDALCDCLSSLAELTTFSICLDGHCQDNKLDCRCHLPGLVLARIVRAMPPSLARMDIATVDGIWEDKQHADAAVHLCIAISERIPNLDSLWLRASCICTEWFHSLKTVGGTPELTSKLRRAFIRLKYREESESLGLPAKCGDCEDPRHIEPLTGKPLGARHNEAALTTHKLDTHLLDL</sequence>
<protein>
    <submittedName>
        <fullName evidence="1">Uncharacterized protein</fullName>
    </submittedName>
</protein>
<evidence type="ECO:0000313" key="1">
    <source>
        <dbReference type="EMBL" id="KAF1914806.1"/>
    </source>
</evidence>
<gene>
    <name evidence="1" type="ORF">BDU57DRAFT_305096</name>
</gene>
<dbReference type="OrthoDB" id="4192220at2759"/>
<dbReference type="EMBL" id="ML979137">
    <property type="protein sequence ID" value="KAF1914806.1"/>
    <property type="molecule type" value="Genomic_DNA"/>
</dbReference>
<evidence type="ECO:0000313" key="2">
    <source>
        <dbReference type="Proteomes" id="UP000800096"/>
    </source>
</evidence>
<keyword evidence="2" id="KW-1185">Reference proteome</keyword>